<organism evidence="1 2">
    <name type="scientific">Pleurodeles waltl</name>
    <name type="common">Iberian ribbed newt</name>
    <dbReference type="NCBI Taxonomy" id="8319"/>
    <lineage>
        <taxon>Eukaryota</taxon>
        <taxon>Metazoa</taxon>
        <taxon>Chordata</taxon>
        <taxon>Craniata</taxon>
        <taxon>Vertebrata</taxon>
        <taxon>Euteleostomi</taxon>
        <taxon>Amphibia</taxon>
        <taxon>Batrachia</taxon>
        <taxon>Caudata</taxon>
        <taxon>Salamandroidea</taxon>
        <taxon>Salamandridae</taxon>
        <taxon>Pleurodelinae</taxon>
        <taxon>Pleurodeles</taxon>
    </lineage>
</organism>
<keyword evidence="2" id="KW-1185">Reference proteome</keyword>
<protein>
    <submittedName>
        <fullName evidence="1">Uncharacterized protein</fullName>
    </submittedName>
</protein>
<dbReference type="AlphaFoldDB" id="A0AAV7TVJ0"/>
<dbReference type="EMBL" id="JANPWB010000006">
    <property type="protein sequence ID" value="KAJ1179648.1"/>
    <property type="molecule type" value="Genomic_DNA"/>
</dbReference>
<proteinExistence type="predicted"/>
<accession>A0AAV7TVJ0</accession>
<gene>
    <name evidence="1" type="ORF">NDU88_004882</name>
</gene>
<sequence>MPHRLEGRGPTPVRPWKGASLCRHDILDAHPGRALTALNRCAVHGKNRAGVFESRVRRTEKSSVFICVCIFLQIKNDYRCE</sequence>
<evidence type="ECO:0000313" key="2">
    <source>
        <dbReference type="Proteomes" id="UP001066276"/>
    </source>
</evidence>
<comment type="caution">
    <text evidence="1">The sequence shown here is derived from an EMBL/GenBank/DDBJ whole genome shotgun (WGS) entry which is preliminary data.</text>
</comment>
<evidence type="ECO:0000313" key="1">
    <source>
        <dbReference type="EMBL" id="KAJ1179648.1"/>
    </source>
</evidence>
<dbReference type="Proteomes" id="UP001066276">
    <property type="component" value="Chromosome 3_2"/>
</dbReference>
<reference evidence="1" key="1">
    <citation type="journal article" date="2022" name="bioRxiv">
        <title>Sequencing and chromosome-scale assembly of the giantPleurodeles waltlgenome.</title>
        <authorList>
            <person name="Brown T."/>
            <person name="Elewa A."/>
            <person name="Iarovenko S."/>
            <person name="Subramanian E."/>
            <person name="Araus A.J."/>
            <person name="Petzold A."/>
            <person name="Susuki M."/>
            <person name="Suzuki K.-i.T."/>
            <person name="Hayashi T."/>
            <person name="Toyoda A."/>
            <person name="Oliveira C."/>
            <person name="Osipova E."/>
            <person name="Leigh N.D."/>
            <person name="Simon A."/>
            <person name="Yun M.H."/>
        </authorList>
    </citation>
    <scope>NUCLEOTIDE SEQUENCE</scope>
    <source>
        <strain evidence="1">20211129_DDA</strain>
        <tissue evidence="1">Liver</tissue>
    </source>
</reference>
<name>A0AAV7TVJ0_PLEWA</name>